<evidence type="ECO:0000313" key="2">
    <source>
        <dbReference type="EMBL" id="WNZ45570.1"/>
    </source>
</evidence>
<evidence type="ECO:0000259" key="1">
    <source>
        <dbReference type="Pfam" id="PF15533"/>
    </source>
</evidence>
<gene>
    <name evidence="2" type="ORF">Q2T42_27655</name>
</gene>
<protein>
    <submittedName>
        <fullName evidence="2">Polymorphic toxin type 33 domain-containing protein</fullName>
    </submittedName>
</protein>
<organism evidence="2">
    <name type="scientific">Leptolyngbya boryana CZ1</name>
    <dbReference type="NCBI Taxonomy" id="3060204"/>
    <lineage>
        <taxon>Bacteria</taxon>
        <taxon>Bacillati</taxon>
        <taxon>Cyanobacteriota</taxon>
        <taxon>Cyanophyceae</taxon>
        <taxon>Leptolyngbyales</taxon>
        <taxon>Leptolyngbyaceae</taxon>
        <taxon>Leptolyngbya group</taxon>
        <taxon>Leptolyngbya</taxon>
    </lineage>
</organism>
<proteinExistence type="predicted"/>
<feature type="domain" description="Bacterial toxin 33" evidence="1">
    <location>
        <begin position="8"/>
        <end position="69"/>
    </location>
</feature>
<dbReference type="EMBL" id="CP130144">
    <property type="protein sequence ID" value="WNZ45570.1"/>
    <property type="molecule type" value="Genomic_DNA"/>
</dbReference>
<reference evidence="2" key="2">
    <citation type="submission" date="2023-07" db="EMBL/GenBank/DDBJ databases">
        <authorList>
            <person name="Bai X.-H."/>
            <person name="Wang H.-H."/>
            <person name="Wang J."/>
            <person name="Ma M.-Y."/>
            <person name="Hu H.-H."/>
            <person name="Song Z.-L."/>
            <person name="Ma H.-G."/>
            <person name="Fan Y."/>
            <person name="Du C.-Y."/>
            <person name="Xu J.-C."/>
        </authorList>
    </citation>
    <scope>NUCLEOTIDE SEQUENCE</scope>
    <source>
        <strain evidence="2">CZ1</strain>
    </source>
</reference>
<reference evidence="2" key="1">
    <citation type="journal article" date="2023" name="Plants (Basel)">
        <title>Genomic Analysis of Leptolyngbya boryana CZ1 Reveals Efficient Carbon Fixation Modules.</title>
        <authorList>
            <person name="Bai X."/>
            <person name="Wang H."/>
            <person name="Cheng W."/>
            <person name="Wang J."/>
            <person name="Ma M."/>
            <person name="Hu H."/>
            <person name="Song Z."/>
            <person name="Ma H."/>
            <person name="Fan Y."/>
            <person name="Du C."/>
            <person name="Xu J."/>
        </authorList>
    </citation>
    <scope>NUCLEOTIDE SEQUENCE</scope>
    <source>
        <strain evidence="2">CZ1</strain>
    </source>
</reference>
<dbReference type="RefSeq" id="WP_190647308.1">
    <property type="nucleotide sequence ID" value="NZ_CP130144.1"/>
</dbReference>
<name>A0AA96WTM5_LEPBY</name>
<accession>A0AA96WTM5</accession>
<dbReference type="Pfam" id="PF15533">
    <property type="entry name" value="Ntox33"/>
    <property type="match status" value="1"/>
</dbReference>
<dbReference type="AlphaFoldDB" id="A0AA96WTM5"/>
<dbReference type="InterPro" id="IPR029110">
    <property type="entry name" value="Ntox33"/>
</dbReference>
<sequence length="71" mass="7914">MANERDWQQDKLLSRGEIAKLKQSGIDVHELKGGRGASKLDLYKDEVGNIYIKRKGGLDIGEPTGLNINDF</sequence>